<proteinExistence type="predicted"/>
<dbReference type="PANTHER" id="PTHR46238">
    <property type="entry name" value="REVERSE TRANSCRIPTASE DOMAIN-CONTAINING PROTEIN"/>
    <property type="match status" value="1"/>
</dbReference>
<reference evidence="1" key="1">
    <citation type="submission" date="2023-03" db="EMBL/GenBank/DDBJ databases">
        <title>Chromosome-level genomes of two armyworms, Mythimna separata and Mythimna loreyi, provide insights into the biosynthesis and reception of sex pheromones.</title>
        <authorList>
            <person name="Zhao H."/>
        </authorList>
    </citation>
    <scope>NUCLEOTIDE SEQUENCE</scope>
    <source>
        <strain evidence="1">BeijingLab</strain>
        <tissue evidence="1">Pupa</tissue>
    </source>
</reference>
<evidence type="ECO:0000313" key="1">
    <source>
        <dbReference type="EMBL" id="KAJ8729865.1"/>
    </source>
</evidence>
<dbReference type="PANTHER" id="PTHR46238:SF8">
    <property type="entry name" value="ENDONUCLEASE_EXONUCLEASE_PHOSPHATASE DOMAIN-CONTAINING PROTEIN"/>
    <property type="match status" value="1"/>
</dbReference>
<protein>
    <submittedName>
        <fullName evidence="1">Uncharacterized protein</fullName>
    </submittedName>
</protein>
<dbReference type="Proteomes" id="UP001231518">
    <property type="component" value="Chromosome 9"/>
</dbReference>
<evidence type="ECO:0000313" key="2">
    <source>
        <dbReference type="Proteomes" id="UP001231518"/>
    </source>
</evidence>
<gene>
    <name evidence="1" type="ORF">PYW07_016903</name>
</gene>
<accession>A0AAD7YVM4</accession>
<name>A0AAD7YVM4_MYTSE</name>
<keyword evidence="2" id="KW-1185">Reference proteome</keyword>
<dbReference type="EMBL" id="JARGEI010000006">
    <property type="protein sequence ID" value="KAJ8729865.1"/>
    <property type="molecule type" value="Genomic_DNA"/>
</dbReference>
<sequence length="115" mass="13859">MDLVILYGSECWTVKKMDEKRVHVAEMRMLRWMCGVIRMDKVRNEYIRGSLKVVPVTEKLKGNRLSWYGQVKRRDEMHVTKRNLNLQVDGWRGRGRPNPARRITLFLFILFIYLF</sequence>
<comment type="caution">
    <text evidence="1">The sequence shown here is derived from an EMBL/GenBank/DDBJ whole genome shotgun (WGS) entry which is preliminary data.</text>
</comment>
<dbReference type="AlphaFoldDB" id="A0AAD7YVM4"/>
<organism evidence="1 2">
    <name type="scientific">Mythimna separata</name>
    <name type="common">Oriental armyworm</name>
    <name type="synonym">Pseudaletia separata</name>
    <dbReference type="NCBI Taxonomy" id="271217"/>
    <lineage>
        <taxon>Eukaryota</taxon>
        <taxon>Metazoa</taxon>
        <taxon>Ecdysozoa</taxon>
        <taxon>Arthropoda</taxon>
        <taxon>Hexapoda</taxon>
        <taxon>Insecta</taxon>
        <taxon>Pterygota</taxon>
        <taxon>Neoptera</taxon>
        <taxon>Endopterygota</taxon>
        <taxon>Lepidoptera</taxon>
        <taxon>Glossata</taxon>
        <taxon>Ditrysia</taxon>
        <taxon>Noctuoidea</taxon>
        <taxon>Noctuidae</taxon>
        <taxon>Noctuinae</taxon>
        <taxon>Hadenini</taxon>
        <taxon>Mythimna</taxon>
    </lineage>
</organism>